<evidence type="ECO:0000256" key="1">
    <source>
        <dbReference type="ARBA" id="ARBA00010617"/>
    </source>
</evidence>
<evidence type="ECO:0000313" key="9">
    <source>
        <dbReference type="EMBL" id="TNC59325.1"/>
    </source>
</evidence>
<evidence type="ECO:0000256" key="3">
    <source>
        <dbReference type="ARBA" id="ARBA00022723"/>
    </source>
</evidence>
<dbReference type="PANTHER" id="PTHR24291">
    <property type="entry name" value="CYTOCHROME P450 FAMILY 4"/>
    <property type="match status" value="1"/>
</dbReference>
<dbReference type="GO" id="GO:0016705">
    <property type="term" value="F:oxidoreductase activity, acting on paired donors, with incorporation or reduction of molecular oxygen"/>
    <property type="evidence" value="ECO:0007669"/>
    <property type="project" value="InterPro"/>
</dbReference>
<accession>A0A5C4N913</accession>
<comment type="cofactor">
    <cofactor evidence="7">
        <name>heme</name>
        <dbReference type="ChEBI" id="CHEBI:30413"/>
    </cofactor>
</comment>
<dbReference type="SUPFAM" id="SSF48264">
    <property type="entry name" value="Cytochrome P450"/>
    <property type="match status" value="1"/>
</dbReference>
<keyword evidence="6 8" id="KW-0503">Monooxygenase</keyword>
<keyword evidence="5 7" id="KW-0408">Iron</keyword>
<dbReference type="Gene3D" id="1.10.630.10">
    <property type="entry name" value="Cytochrome P450"/>
    <property type="match status" value="1"/>
</dbReference>
<dbReference type="InterPro" id="IPR050196">
    <property type="entry name" value="Cytochrome_P450_Monoox"/>
</dbReference>
<dbReference type="Proteomes" id="UP000305709">
    <property type="component" value="Unassembled WGS sequence"/>
</dbReference>
<dbReference type="PRINTS" id="PR00463">
    <property type="entry name" value="EP450I"/>
</dbReference>
<dbReference type="InterPro" id="IPR001128">
    <property type="entry name" value="Cyt_P450"/>
</dbReference>
<dbReference type="PROSITE" id="PS00086">
    <property type="entry name" value="CYTOCHROME_P450"/>
    <property type="match status" value="1"/>
</dbReference>
<dbReference type="OrthoDB" id="9764248at2"/>
<dbReference type="InterPro" id="IPR036396">
    <property type="entry name" value="Cyt_P450_sf"/>
</dbReference>
<name>A0A5C4N913_9RHOB</name>
<evidence type="ECO:0000256" key="7">
    <source>
        <dbReference type="PIRSR" id="PIRSR602401-1"/>
    </source>
</evidence>
<protein>
    <submittedName>
        <fullName evidence="9">Cytochrome P450</fullName>
    </submittedName>
</protein>
<feature type="binding site" description="axial binding residue" evidence="7">
    <location>
        <position position="406"/>
    </location>
    <ligand>
        <name>heme</name>
        <dbReference type="ChEBI" id="CHEBI:30413"/>
    </ligand>
    <ligandPart>
        <name>Fe</name>
        <dbReference type="ChEBI" id="CHEBI:18248"/>
    </ligandPart>
</feature>
<dbReference type="PRINTS" id="PR00385">
    <property type="entry name" value="P450"/>
</dbReference>
<dbReference type="InterPro" id="IPR017972">
    <property type="entry name" value="Cyt_P450_CS"/>
</dbReference>
<evidence type="ECO:0000313" key="10">
    <source>
        <dbReference type="Proteomes" id="UP000305709"/>
    </source>
</evidence>
<dbReference type="Pfam" id="PF00067">
    <property type="entry name" value="p450"/>
    <property type="match status" value="1"/>
</dbReference>
<keyword evidence="2 7" id="KW-0349">Heme</keyword>
<gene>
    <name evidence="9" type="ORF">FHG71_22905</name>
</gene>
<dbReference type="InterPro" id="IPR002401">
    <property type="entry name" value="Cyt_P450_E_grp-I"/>
</dbReference>
<evidence type="ECO:0000256" key="8">
    <source>
        <dbReference type="RuleBase" id="RU000461"/>
    </source>
</evidence>
<reference evidence="9 10" key="1">
    <citation type="submission" date="2019-06" db="EMBL/GenBank/DDBJ databases">
        <authorList>
            <person name="Jiang L."/>
        </authorList>
    </citation>
    <scope>NUCLEOTIDE SEQUENCE [LARGE SCALE GENOMIC DNA]</scope>
    <source>
        <strain evidence="9 10">YIM 48858</strain>
    </source>
</reference>
<keyword evidence="10" id="KW-1185">Reference proteome</keyword>
<evidence type="ECO:0000256" key="5">
    <source>
        <dbReference type="ARBA" id="ARBA00023004"/>
    </source>
</evidence>
<comment type="similarity">
    <text evidence="1 8">Belongs to the cytochrome P450 family.</text>
</comment>
<evidence type="ECO:0000256" key="6">
    <source>
        <dbReference type="ARBA" id="ARBA00023033"/>
    </source>
</evidence>
<dbReference type="GO" id="GO:0020037">
    <property type="term" value="F:heme binding"/>
    <property type="evidence" value="ECO:0007669"/>
    <property type="project" value="InterPro"/>
</dbReference>
<sequence>MDTTVAGPPAAFTPPKISPVEGPLSTLGLLRVVVRNPVASVPKAAYEEACIRTTLRGRDVYSLMAPDLVETVLVHRHEAFSKSPIDARIFEPVVGRSLLTAEGQDWRWQRRLAAPAFRQTALATYLPVMRQPFEALASRWASAPGPHEVDEAVRRATLNVICGAFFSDFSQPDARRVSQLVARYVAPVPWIIAYVLLGLPSFVPHPGKLRMRRAAAEGRDLIRSFIASRRGKRLDSPDLAQVLIEAEDPETGRALSDQDLLDMFMTLLAAGHETSANALIWALYCLAAQPDRQDTLSSQVRAVVGEGPVEMAHLEALGDVRCFLEETMRLFPPVPRLARLALRDCQIGGELIRTGSLVFIPIYTIHRHRTLWEEPDVFDPARFQDAATRLRPRCAFLPFGAGPRICIGAGFALMEMIVGLATLLNHVTVRLGSSVPPQPIHRITLRPEGPLVLRFEPRS</sequence>
<organism evidence="9 10">
    <name type="scientific">Rubellimicrobium roseum</name>
    <dbReference type="NCBI Taxonomy" id="687525"/>
    <lineage>
        <taxon>Bacteria</taxon>
        <taxon>Pseudomonadati</taxon>
        <taxon>Pseudomonadota</taxon>
        <taxon>Alphaproteobacteria</taxon>
        <taxon>Rhodobacterales</taxon>
        <taxon>Roseobacteraceae</taxon>
        <taxon>Rubellimicrobium</taxon>
    </lineage>
</organism>
<keyword evidence="3 7" id="KW-0479">Metal-binding</keyword>
<dbReference type="RefSeq" id="WP_139084103.1">
    <property type="nucleotide sequence ID" value="NZ_VDFV01000113.1"/>
</dbReference>
<dbReference type="GO" id="GO:0004497">
    <property type="term" value="F:monooxygenase activity"/>
    <property type="evidence" value="ECO:0007669"/>
    <property type="project" value="UniProtKB-KW"/>
</dbReference>
<proteinExistence type="inferred from homology"/>
<keyword evidence="4 8" id="KW-0560">Oxidoreductase</keyword>
<evidence type="ECO:0000256" key="4">
    <source>
        <dbReference type="ARBA" id="ARBA00023002"/>
    </source>
</evidence>
<dbReference type="PANTHER" id="PTHR24291:SF50">
    <property type="entry name" value="BIFUNCTIONAL ALBAFLAVENONE MONOOXYGENASE_TERPENE SYNTHASE"/>
    <property type="match status" value="1"/>
</dbReference>
<evidence type="ECO:0000256" key="2">
    <source>
        <dbReference type="ARBA" id="ARBA00022617"/>
    </source>
</evidence>
<dbReference type="GO" id="GO:0005506">
    <property type="term" value="F:iron ion binding"/>
    <property type="evidence" value="ECO:0007669"/>
    <property type="project" value="InterPro"/>
</dbReference>
<comment type="caution">
    <text evidence="9">The sequence shown here is derived from an EMBL/GenBank/DDBJ whole genome shotgun (WGS) entry which is preliminary data.</text>
</comment>
<dbReference type="EMBL" id="VDFV01000113">
    <property type="protein sequence ID" value="TNC59325.1"/>
    <property type="molecule type" value="Genomic_DNA"/>
</dbReference>
<dbReference type="AlphaFoldDB" id="A0A5C4N913"/>